<dbReference type="EMBL" id="GBRH01199440">
    <property type="protein sequence ID" value="JAD98455.1"/>
    <property type="molecule type" value="Transcribed_RNA"/>
</dbReference>
<feature type="compositionally biased region" description="Polar residues" evidence="1">
    <location>
        <begin position="1"/>
        <end position="14"/>
    </location>
</feature>
<sequence length="58" mass="6621">MSCISSETCNSRVSETPMHPSRTPLHPIQTPMRDPGDVFCMLCYALFKITKFNYNPLL</sequence>
<reference evidence="2" key="2">
    <citation type="journal article" date="2015" name="Data Brief">
        <title>Shoot transcriptome of the giant reed, Arundo donax.</title>
        <authorList>
            <person name="Barrero R.A."/>
            <person name="Guerrero F.D."/>
            <person name="Moolhuijzen P."/>
            <person name="Goolsby J.A."/>
            <person name="Tidwell J."/>
            <person name="Bellgard S.E."/>
            <person name="Bellgard M.I."/>
        </authorList>
    </citation>
    <scope>NUCLEOTIDE SEQUENCE</scope>
    <source>
        <tissue evidence="2">Shoot tissue taken approximately 20 cm above the soil surface</tissue>
    </source>
</reference>
<proteinExistence type="predicted"/>
<accession>A0A0A9EKQ1</accession>
<organism evidence="2">
    <name type="scientific">Arundo donax</name>
    <name type="common">Giant reed</name>
    <name type="synonym">Donax arundinaceus</name>
    <dbReference type="NCBI Taxonomy" id="35708"/>
    <lineage>
        <taxon>Eukaryota</taxon>
        <taxon>Viridiplantae</taxon>
        <taxon>Streptophyta</taxon>
        <taxon>Embryophyta</taxon>
        <taxon>Tracheophyta</taxon>
        <taxon>Spermatophyta</taxon>
        <taxon>Magnoliopsida</taxon>
        <taxon>Liliopsida</taxon>
        <taxon>Poales</taxon>
        <taxon>Poaceae</taxon>
        <taxon>PACMAD clade</taxon>
        <taxon>Arundinoideae</taxon>
        <taxon>Arundineae</taxon>
        <taxon>Arundo</taxon>
    </lineage>
</organism>
<evidence type="ECO:0000313" key="2">
    <source>
        <dbReference type="EMBL" id="JAD98455.1"/>
    </source>
</evidence>
<dbReference type="AlphaFoldDB" id="A0A0A9EKQ1"/>
<feature type="region of interest" description="Disordered" evidence="1">
    <location>
        <begin position="1"/>
        <end position="29"/>
    </location>
</feature>
<name>A0A0A9EKQ1_ARUDO</name>
<reference evidence="2" key="1">
    <citation type="submission" date="2014-09" db="EMBL/GenBank/DDBJ databases">
        <authorList>
            <person name="Magalhaes I.L.F."/>
            <person name="Oliveira U."/>
            <person name="Santos F.R."/>
            <person name="Vidigal T.H.D.A."/>
            <person name="Brescovit A.D."/>
            <person name="Santos A.J."/>
        </authorList>
    </citation>
    <scope>NUCLEOTIDE SEQUENCE</scope>
    <source>
        <tissue evidence="2">Shoot tissue taken approximately 20 cm above the soil surface</tissue>
    </source>
</reference>
<protein>
    <submittedName>
        <fullName evidence="2">Uncharacterized protein</fullName>
    </submittedName>
</protein>
<evidence type="ECO:0000256" key="1">
    <source>
        <dbReference type="SAM" id="MobiDB-lite"/>
    </source>
</evidence>